<keyword evidence="3" id="KW-1185">Reference proteome</keyword>
<evidence type="ECO:0000256" key="1">
    <source>
        <dbReference type="SAM" id="SignalP"/>
    </source>
</evidence>
<proteinExistence type="predicted"/>
<comment type="caution">
    <text evidence="2">The sequence shown here is derived from an EMBL/GenBank/DDBJ whole genome shotgun (WGS) entry which is preliminary data.</text>
</comment>
<dbReference type="EMBL" id="JAPKMY010000001">
    <property type="protein sequence ID" value="MCX5466354.1"/>
    <property type="molecule type" value="Genomic_DNA"/>
</dbReference>
<gene>
    <name evidence="2" type="ORF">OSH00_01150</name>
</gene>
<feature type="chain" id="PRO_5040972099" description="Fimbrial protein" evidence="1">
    <location>
        <begin position="20"/>
        <end position="164"/>
    </location>
</feature>
<evidence type="ECO:0000313" key="3">
    <source>
        <dbReference type="Proteomes" id="UP001146019"/>
    </source>
</evidence>
<evidence type="ECO:0008006" key="4">
    <source>
        <dbReference type="Google" id="ProtNLM"/>
    </source>
</evidence>
<accession>A0A9X3DPZ6</accession>
<dbReference type="RefSeq" id="WP_266128895.1">
    <property type="nucleotide sequence ID" value="NZ_JAPKMY010000001.1"/>
</dbReference>
<organism evidence="2 3">
    <name type="scientific">Acinetobacter nematophilus</name>
    <dbReference type="NCBI Taxonomy" id="2994642"/>
    <lineage>
        <taxon>Bacteria</taxon>
        <taxon>Pseudomonadati</taxon>
        <taxon>Pseudomonadota</taxon>
        <taxon>Gammaproteobacteria</taxon>
        <taxon>Moraxellales</taxon>
        <taxon>Moraxellaceae</taxon>
        <taxon>Acinetobacter</taxon>
    </lineage>
</organism>
<name>A0A9X3DPZ6_9GAMM</name>
<dbReference type="AlphaFoldDB" id="A0A9X3DPZ6"/>
<sequence length="164" mass="17812">MNKYLAVVIGMSISLNTFANSYVFGGRAHFNGALVNPSCAFIPNNNLKHLTTIDLASFLELNVSNCSSTVYYNLAIELRDPRNIASSSNSQSVSEKSFYLLPGANLHHSQVDEGVSSQVALDVNGNQRVVELANIDETVALPLPFEVSQVSQNSTNILISVFYP</sequence>
<feature type="signal peptide" evidence="1">
    <location>
        <begin position="1"/>
        <end position="19"/>
    </location>
</feature>
<protein>
    <recommendedName>
        <fullName evidence="4">Fimbrial protein</fullName>
    </recommendedName>
</protein>
<reference evidence="2" key="1">
    <citation type="submission" date="2022-11" db="EMBL/GenBank/DDBJ databases">
        <title>Biodiversity and phylogenetic relationships of bacteria.</title>
        <authorList>
            <person name="Machado R.A.R."/>
            <person name="Bhat A."/>
            <person name="Loulou A."/>
            <person name="Kallel S."/>
        </authorList>
    </citation>
    <scope>NUCLEOTIDE SEQUENCE</scope>
    <source>
        <strain evidence="2">A-IN1</strain>
    </source>
</reference>
<keyword evidence="1" id="KW-0732">Signal</keyword>
<evidence type="ECO:0000313" key="2">
    <source>
        <dbReference type="EMBL" id="MCX5466354.1"/>
    </source>
</evidence>
<dbReference type="Proteomes" id="UP001146019">
    <property type="component" value="Unassembled WGS sequence"/>
</dbReference>